<dbReference type="Proteomes" id="UP000809349">
    <property type="component" value="Unassembled WGS sequence"/>
</dbReference>
<keyword evidence="2" id="KW-1185">Reference proteome</keyword>
<evidence type="ECO:0000313" key="1">
    <source>
        <dbReference type="EMBL" id="MBZ2210096.1"/>
    </source>
</evidence>
<gene>
    <name evidence="1" type="ORF">I4X03_022765</name>
</gene>
<reference evidence="1 2" key="1">
    <citation type="submission" date="2021-01" db="EMBL/GenBank/DDBJ databases">
        <authorList>
            <person name="Ruan W."/>
            <person name="Khan S.A."/>
            <person name="Jeon C.O."/>
        </authorList>
    </citation>
    <scope>NUCLEOTIDE SEQUENCE [LARGE SCALE GENOMIC DNA]</scope>
    <source>
        <strain evidence="1 2">R798</strain>
    </source>
</reference>
<reference evidence="1 2" key="2">
    <citation type="submission" date="2021-08" db="EMBL/GenBank/DDBJ databases">
        <title>Massilia sp. R798.</title>
        <authorList>
            <person name="Baek J.H."/>
            <person name="Jung H.S."/>
            <person name="Kim K.R."/>
            <person name="Jeon C.O."/>
        </authorList>
    </citation>
    <scope>NUCLEOTIDE SEQUENCE [LARGE SCALE GENOMIC DNA]</scope>
    <source>
        <strain evidence="1 2">R798</strain>
    </source>
</reference>
<sequence>MASRYGGDGVSGEIRRAANRAFLRYHAARGGTLSTTARARTARGRQYRPPAARLRWRRAAGAAMPVHVYCHREKVMVSHRDWKQQLQEIIAIHDSQHATRAKLVAFRTMEARSQILFRCFALLRVRGVSPGPRQPWQLQNDS</sequence>
<dbReference type="EMBL" id="JAFBIL020000015">
    <property type="protein sequence ID" value="MBZ2210096.1"/>
    <property type="molecule type" value="Genomic_DNA"/>
</dbReference>
<proteinExistence type="predicted"/>
<name>A0ABS7SVV6_9BURK</name>
<evidence type="ECO:0000313" key="2">
    <source>
        <dbReference type="Proteomes" id="UP000809349"/>
    </source>
</evidence>
<organism evidence="1 2">
    <name type="scientific">Massilia soli</name>
    <dbReference type="NCBI Taxonomy" id="2792854"/>
    <lineage>
        <taxon>Bacteria</taxon>
        <taxon>Pseudomonadati</taxon>
        <taxon>Pseudomonadota</taxon>
        <taxon>Betaproteobacteria</taxon>
        <taxon>Burkholderiales</taxon>
        <taxon>Oxalobacteraceae</taxon>
        <taxon>Telluria group</taxon>
        <taxon>Massilia</taxon>
    </lineage>
</organism>
<comment type="caution">
    <text evidence="1">The sequence shown here is derived from an EMBL/GenBank/DDBJ whole genome shotgun (WGS) entry which is preliminary data.</text>
</comment>
<accession>A0ABS7SVV6</accession>
<protein>
    <submittedName>
        <fullName evidence="1">Uncharacterized protein</fullName>
    </submittedName>
</protein>